<feature type="transmembrane region" description="Helical" evidence="8">
    <location>
        <begin position="107"/>
        <end position="129"/>
    </location>
</feature>
<evidence type="ECO:0000256" key="8">
    <source>
        <dbReference type="SAM" id="Phobius"/>
    </source>
</evidence>
<evidence type="ECO:0000256" key="6">
    <source>
        <dbReference type="ARBA" id="ARBA00023180"/>
    </source>
</evidence>
<keyword evidence="4" id="KW-0391">Immunity</keyword>
<dbReference type="GO" id="GO:0001916">
    <property type="term" value="P:positive regulation of T cell mediated cytotoxicity"/>
    <property type="evidence" value="ECO:0007669"/>
    <property type="project" value="TreeGrafter"/>
</dbReference>
<dbReference type="SUPFAM" id="SSF54452">
    <property type="entry name" value="MHC antigen-recognition domain"/>
    <property type="match status" value="1"/>
</dbReference>
<evidence type="ECO:0000256" key="2">
    <source>
        <dbReference type="ARBA" id="ARBA00022451"/>
    </source>
</evidence>
<dbReference type="KEGG" id="csyr:103274280"/>
<evidence type="ECO:0000256" key="7">
    <source>
        <dbReference type="RuleBase" id="RU004439"/>
    </source>
</evidence>
<comment type="similarity">
    <text evidence="7">Belongs to the MHC class I family.</text>
</comment>
<keyword evidence="6" id="KW-0325">Glycoprotein</keyword>
<dbReference type="GO" id="GO:0005102">
    <property type="term" value="F:signaling receptor binding"/>
    <property type="evidence" value="ECO:0007669"/>
    <property type="project" value="TreeGrafter"/>
</dbReference>
<keyword evidence="2" id="KW-0490">MHC I</keyword>
<organism evidence="10 11">
    <name type="scientific">Carlito syrichta</name>
    <name type="common">Philippine tarsier</name>
    <name type="synonym">Tarsius syrichta</name>
    <dbReference type="NCBI Taxonomy" id="1868482"/>
    <lineage>
        <taxon>Eukaryota</taxon>
        <taxon>Metazoa</taxon>
        <taxon>Chordata</taxon>
        <taxon>Craniata</taxon>
        <taxon>Vertebrata</taxon>
        <taxon>Euteleostomi</taxon>
        <taxon>Mammalia</taxon>
        <taxon>Eutheria</taxon>
        <taxon>Euarchontoglires</taxon>
        <taxon>Primates</taxon>
        <taxon>Haplorrhini</taxon>
        <taxon>Tarsiiformes</taxon>
        <taxon>Tarsiidae</taxon>
        <taxon>Carlito</taxon>
    </lineage>
</organism>
<evidence type="ECO:0000256" key="1">
    <source>
        <dbReference type="ARBA" id="ARBA00004479"/>
    </source>
</evidence>
<evidence type="ECO:0000256" key="3">
    <source>
        <dbReference type="ARBA" id="ARBA00022729"/>
    </source>
</evidence>
<dbReference type="Gene3D" id="3.30.500.10">
    <property type="entry name" value="MHC class I-like antigen recognition-like"/>
    <property type="match status" value="1"/>
</dbReference>
<keyword evidence="8" id="KW-1133">Transmembrane helix</keyword>
<dbReference type="InterPro" id="IPR011161">
    <property type="entry name" value="MHC_I-like_Ag-recog"/>
</dbReference>
<name>A0A1U7UVM3_CARSF</name>
<accession>A0A1U7UVM3</accession>
<dbReference type="PRINTS" id="PR01638">
    <property type="entry name" value="MHCCLASSI"/>
</dbReference>
<dbReference type="PANTHER" id="PTHR16675">
    <property type="entry name" value="MHC CLASS I-RELATED"/>
    <property type="match status" value="1"/>
</dbReference>
<protein>
    <submittedName>
        <fullName evidence="11">Hereditary hemochromatosis protein-like isoform X1</fullName>
    </submittedName>
</protein>
<sequence length="171" mass="19255">MSQNNQSQESHTLQTTVVCELLGNQSTRGQWRYNYDGQDFLLSRLELFNFSKSQPETSRAADGEEGREQSFLTQSCIYPLRKYVEAGVGPQPTKGVIEPSRTKYPPAWIFCAFLAFAVVIVGAAGTFLWKKWKKSRTGGVQRDVYIPMSTPSPLLLTFVFLQTTTRVDSSI</sequence>
<dbReference type="PANTHER" id="PTHR16675:SF251">
    <property type="entry name" value="HLA CLASS I HISTOCOMPATIBILITY ANTIGEN, C ALPHA CHAIN"/>
    <property type="match status" value="1"/>
</dbReference>
<keyword evidence="8" id="KW-0812">Transmembrane</keyword>
<evidence type="ECO:0000256" key="4">
    <source>
        <dbReference type="ARBA" id="ARBA00022859"/>
    </source>
</evidence>
<proteinExistence type="inferred from homology"/>
<dbReference type="InterPro" id="IPR050208">
    <property type="entry name" value="MHC_class-I_related"/>
</dbReference>
<dbReference type="RefSeq" id="XP_008069926.1">
    <property type="nucleotide sequence ID" value="XM_008071735.2"/>
</dbReference>
<feature type="domain" description="MHC class I-like antigen recognition-like" evidence="9">
    <location>
        <begin position="3"/>
        <end position="87"/>
    </location>
</feature>
<dbReference type="GO" id="GO:0042612">
    <property type="term" value="C:MHC class I protein complex"/>
    <property type="evidence" value="ECO:0007669"/>
    <property type="project" value="UniProtKB-KW"/>
</dbReference>
<dbReference type="GO" id="GO:0030670">
    <property type="term" value="C:phagocytic vesicle membrane"/>
    <property type="evidence" value="ECO:0007669"/>
    <property type="project" value="UniProtKB-ARBA"/>
</dbReference>
<keyword evidence="5 8" id="KW-0472">Membrane</keyword>
<keyword evidence="3" id="KW-0732">Signal</keyword>
<dbReference type="GO" id="GO:0006955">
    <property type="term" value="P:immune response"/>
    <property type="evidence" value="ECO:0007669"/>
    <property type="project" value="TreeGrafter"/>
</dbReference>
<dbReference type="OrthoDB" id="9836934at2759"/>
<gene>
    <name evidence="11" type="primary">LOC103274280</name>
</gene>
<dbReference type="GO" id="GO:0009897">
    <property type="term" value="C:external side of plasma membrane"/>
    <property type="evidence" value="ECO:0007669"/>
    <property type="project" value="TreeGrafter"/>
</dbReference>
<dbReference type="GO" id="GO:0042605">
    <property type="term" value="F:peptide antigen binding"/>
    <property type="evidence" value="ECO:0007669"/>
    <property type="project" value="TreeGrafter"/>
</dbReference>
<evidence type="ECO:0000313" key="10">
    <source>
        <dbReference type="Proteomes" id="UP000189704"/>
    </source>
</evidence>
<dbReference type="InterPro" id="IPR037055">
    <property type="entry name" value="MHC_I-like_Ag-recog_sf"/>
</dbReference>
<dbReference type="InterPro" id="IPR011162">
    <property type="entry name" value="MHC_I/II-like_Ag-recog"/>
</dbReference>
<dbReference type="InterPro" id="IPR001039">
    <property type="entry name" value="MHC_I_a_a1/a2"/>
</dbReference>
<dbReference type="Pfam" id="PF00129">
    <property type="entry name" value="MHC_I"/>
    <property type="match status" value="1"/>
</dbReference>
<dbReference type="GO" id="GO:0005615">
    <property type="term" value="C:extracellular space"/>
    <property type="evidence" value="ECO:0007669"/>
    <property type="project" value="TreeGrafter"/>
</dbReference>
<dbReference type="GO" id="GO:0002476">
    <property type="term" value="P:antigen processing and presentation of endogenous peptide antigen via MHC class Ib"/>
    <property type="evidence" value="ECO:0007669"/>
    <property type="project" value="TreeGrafter"/>
</dbReference>
<comment type="subcellular location">
    <subcellularLocation>
        <location evidence="1">Membrane</location>
        <topology evidence="1">Single-pass type I membrane protein</topology>
    </subcellularLocation>
</comment>
<evidence type="ECO:0000313" key="11">
    <source>
        <dbReference type="RefSeq" id="XP_008069926.1"/>
    </source>
</evidence>
<dbReference type="Proteomes" id="UP000189704">
    <property type="component" value="Unplaced"/>
</dbReference>
<evidence type="ECO:0000256" key="5">
    <source>
        <dbReference type="ARBA" id="ARBA00023136"/>
    </source>
</evidence>
<dbReference type="GO" id="GO:0002486">
    <property type="term" value="P:antigen processing and presentation of endogenous peptide antigen via MHC class I via ER pathway, TAP-independent"/>
    <property type="evidence" value="ECO:0007669"/>
    <property type="project" value="TreeGrafter"/>
</dbReference>
<keyword evidence="10" id="KW-1185">Reference proteome</keyword>
<dbReference type="GO" id="GO:0098553">
    <property type="term" value="C:lumenal side of endoplasmic reticulum membrane"/>
    <property type="evidence" value="ECO:0007669"/>
    <property type="project" value="UniProtKB-ARBA"/>
</dbReference>
<evidence type="ECO:0000259" key="9">
    <source>
        <dbReference type="Pfam" id="PF00129"/>
    </source>
</evidence>
<dbReference type="GeneID" id="103274280"/>
<dbReference type="AlphaFoldDB" id="A0A1U7UVM3"/>
<reference evidence="11" key="1">
    <citation type="submission" date="2025-08" db="UniProtKB">
        <authorList>
            <consortium name="RefSeq"/>
        </authorList>
    </citation>
    <scope>IDENTIFICATION</scope>
</reference>